<dbReference type="PANTHER" id="PTHR44379">
    <property type="entry name" value="OXIDOREDUCTASE WITH IRON-SULFUR SUBUNIT"/>
    <property type="match status" value="1"/>
</dbReference>
<protein>
    <submittedName>
        <fullName evidence="7">(2Fe-2S)-binding protein</fullName>
    </submittedName>
</protein>
<dbReference type="CDD" id="cd00207">
    <property type="entry name" value="fer2"/>
    <property type="match status" value="1"/>
</dbReference>
<dbReference type="InterPro" id="IPR002888">
    <property type="entry name" value="2Fe-2S-bd"/>
</dbReference>
<keyword evidence="4" id="KW-0408">Iron</keyword>
<dbReference type="SUPFAM" id="SSF47741">
    <property type="entry name" value="CO dehydrogenase ISP C-domain like"/>
    <property type="match status" value="1"/>
</dbReference>
<dbReference type="Pfam" id="PF00111">
    <property type="entry name" value="Fer2"/>
    <property type="match status" value="1"/>
</dbReference>
<evidence type="ECO:0000256" key="1">
    <source>
        <dbReference type="ARBA" id="ARBA00022714"/>
    </source>
</evidence>
<dbReference type="InterPro" id="IPR012675">
    <property type="entry name" value="Beta-grasp_dom_sf"/>
</dbReference>
<evidence type="ECO:0000256" key="4">
    <source>
        <dbReference type="ARBA" id="ARBA00023004"/>
    </source>
</evidence>
<evidence type="ECO:0000256" key="2">
    <source>
        <dbReference type="ARBA" id="ARBA00022723"/>
    </source>
</evidence>
<dbReference type="RefSeq" id="WP_124195523.1">
    <property type="nucleotide sequence ID" value="NZ_REGA01000007.1"/>
</dbReference>
<keyword evidence="8" id="KW-1185">Reference proteome</keyword>
<comment type="caution">
    <text evidence="7">The sequence shown here is derived from an EMBL/GenBank/DDBJ whole genome shotgun (WGS) entry which is preliminary data.</text>
</comment>
<proteinExistence type="predicted"/>
<dbReference type="InterPro" id="IPR006058">
    <property type="entry name" value="2Fe2S_fd_BS"/>
</dbReference>
<dbReference type="EMBL" id="REGA01000007">
    <property type="protein sequence ID" value="RQG94863.1"/>
    <property type="molecule type" value="Genomic_DNA"/>
</dbReference>
<dbReference type="InterPro" id="IPR051452">
    <property type="entry name" value="Diverse_Oxidoreductases"/>
</dbReference>
<sequence>MTEISFELDGEQVTTNVDPKTPLREVLRDEFGKKGVKSSCDSGRCGVCTVHLDGDAVKSCLVLAPKADGRTVTTIEGLAGETDDLHDVQQAFLDKFATQCGYCIPGMIMTAVDYLEDGEYSGERAEIESALKGNVCRCTGYEKIVDAVEEVANSRS</sequence>
<accession>A0A3N6LW91</accession>
<dbReference type="SUPFAM" id="SSF54292">
    <property type="entry name" value="2Fe-2S ferredoxin-like"/>
    <property type="match status" value="1"/>
</dbReference>
<keyword evidence="1" id="KW-0001">2Fe-2S</keyword>
<dbReference type="GO" id="GO:0016491">
    <property type="term" value="F:oxidoreductase activity"/>
    <property type="evidence" value="ECO:0007669"/>
    <property type="project" value="UniProtKB-KW"/>
</dbReference>
<dbReference type="Gene3D" id="3.10.20.30">
    <property type="match status" value="1"/>
</dbReference>
<keyword evidence="5" id="KW-0411">Iron-sulfur</keyword>
<evidence type="ECO:0000259" key="6">
    <source>
        <dbReference type="PROSITE" id="PS51085"/>
    </source>
</evidence>
<keyword evidence="2" id="KW-0479">Metal-binding</keyword>
<dbReference type="PROSITE" id="PS00197">
    <property type="entry name" value="2FE2S_FER_1"/>
    <property type="match status" value="1"/>
</dbReference>
<evidence type="ECO:0000256" key="5">
    <source>
        <dbReference type="ARBA" id="ARBA00023014"/>
    </source>
</evidence>
<dbReference type="Proteomes" id="UP000282323">
    <property type="component" value="Unassembled WGS sequence"/>
</dbReference>
<keyword evidence="3" id="KW-0560">Oxidoreductase</keyword>
<dbReference type="GO" id="GO:0051537">
    <property type="term" value="F:2 iron, 2 sulfur cluster binding"/>
    <property type="evidence" value="ECO:0007669"/>
    <property type="project" value="UniProtKB-KW"/>
</dbReference>
<dbReference type="PROSITE" id="PS51085">
    <property type="entry name" value="2FE2S_FER_2"/>
    <property type="match status" value="1"/>
</dbReference>
<dbReference type="AlphaFoldDB" id="A0A3N6LW91"/>
<gene>
    <name evidence="7" type="ORF">EA473_10215</name>
</gene>
<name>A0A3N6LW91_NATCH</name>
<dbReference type="GO" id="GO:0046872">
    <property type="term" value="F:metal ion binding"/>
    <property type="evidence" value="ECO:0007669"/>
    <property type="project" value="UniProtKB-KW"/>
</dbReference>
<organism evidence="7 8">
    <name type="scientific">Natrarchaeobius chitinivorans</name>
    <dbReference type="NCBI Taxonomy" id="1679083"/>
    <lineage>
        <taxon>Archaea</taxon>
        <taxon>Methanobacteriati</taxon>
        <taxon>Methanobacteriota</taxon>
        <taxon>Stenosarchaea group</taxon>
        <taxon>Halobacteria</taxon>
        <taxon>Halobacteriales</taxon>
        <taxon>Natrialbaceae</taxon>
        <taxon>Natrarchaeobius</taxon>
    </lineage>
</organism>
<evidence type="ECO:0000256" key="3">
    <source>
        <dbReference type="ARBA" id="ARBA00023002"/>
    </source>
</evidence>
<evidence type="ECO:0000313" key="7">
    <source>
        <dbReference type="EMBL" id="RQG94863.1"/>
    </source>
</evidence>
<dbReference type="InterPro" id="IPR036010">
    <property type="entry name" value="2Fe-2S_ferredoxin-like_sf"/>
</dbReference>
<dbReference type="InterPro" id="IPR001041">
    <property type="entry name" value="2Fe-2S_ferredoxin-type"/>
</dbReference>
<dbReference type="PANTHER" id="PTHR44379:SF5">
    <property type="entry name" value="OXIDOREDUCTASE WITH IRON-SULFUR SUBUNIT"/>
    <property type="match status" value="1"/>
</dbReference>
<evidence type="ECO:0000313" key="8">
    <source>
        <dbReference type="Proteomes" id="UP000282323"/>
    </source>
</evidence>
<reference evidence="7 8" key="1">
    <citation type="submission" date="2018-10" db="EMBL/GenBank/DDBJ databases">
        <title>Natrarchaeobius chitinivorans gen. nov., sp. nov., and Natrarchaeobius haloalkaliphilus sp. nov., alkaliphilic, chitin-utilizing haloarchaea from hypersaline alkaline lakes.</title>
        <authorList>
            <person name="Sorokin D.Y."/>
            <person name="Elcheninov A.G."/>
            <person name="Kostrikina N.A."/>
            <person name="Bale N.J."/>
            <person name="Sinninghe Damste J.S."/>
            <person name="Khijniak T.V."/>
            <person name="Kublanov I.V."/>
            <person name="Toshchakov S.V."/>
        </authorList>
    </citation>
    <scope>NUCLEOTIDE SEQUENCE [LARGE SCALE GENOMIC DNA]</scope>
    <source>
        <strain evidence="7 8">AArcht4T</strain>
    </source>
</reference>
<dbReference type="Gene3D" id="1.10.150.120">
    <property type="entry name" value="[2Fe-2S]-binding domain"/>
    <property type="match status" value="1"/>
</dbReference>
<dbReference type="Pfam" id="PF01799">
    <property type="entry name" value="Fer2_2"/>
    <property type="match status" value="1"/>
</dbReference>
<dbReference type="OrthoDB" id="37184at2157"/>
<dbReference type="InterPro" id="IPR036884">
    <property type="entry name" value="2Fe-2S-bd_dom_sf"/>
</dbReference>
<feature type="domain" description="2Fe-2S ferredoxin-type" evidence="6">
    <location>
        <begin position="2"/>
        <end position="78"/>
    </location>
</feature>